<dbReference type="EMBL" id="ML145164">
    <property type="protein sequence ID" value="TBU55725.1"/>
    <property type="molecule type" value="Genomic_DNA"/>
</dbReference>
<protein>
    <submittedName>
        <fullName evidence="1">Uncharacterized protein</fullName>
    </submittedName>
</protein>
<reference evidence="1 2" key="1">
    <citation type="submission" date="2019-01" db="EMBL/GenBank/DDBJ databases">
        <title>Draft genome sequences of three monokaryotic isolates of the white-rot basidiomycete fungus Dichomitus squalens.</title>
        <authorList>
            <consortium name="DOE Joint Genome Institute"/>
            <person name="Lopez S.C."/>
            <person name="Andreopoulos B."/>
            <person name="Pangilinan J."/>
            <person name="Lipzen A."/>
            <person name="Riley R."/>
            <person name="Ahrendt S."/>
            <person name="Ng V."/>
            <person name="Barry K."/>
            <person name="Daum C."/>
            <person name="Grigoriev I.V."/>
            <person name="Hilden K.S."/>
            <person name="Makela M.R."/>
            <person name="de Vries R.P."/>
        </authorList>
    </citation>
    <scope>NUCLEOTIDE SEQUENCE [LARGE SCALE GENOMIC DNA]</scope>
    <source>
        <strain evidence="1 2">CBS 464.89</strain>
    </source>
</reference>
<evidence type="ECO:0000313" key="1">
    <source>
        <dbReference type="EMBL" id="TBU55725.1"/>
    </source>
</evidence>
<dbReference type="AlphaFoldDB" id="A0A4Q9PNH6"/>
<gene>
    <name evidence="1" type="ORF">BD310DRAFT_673953</name>
</gene>
<dbReference type="Proteomes" id="UP000292082">
    <property type="component" value="Unassembled WGS sequence"/>
</dbReference>
<evidence type="ECO:0000313" key="2">
    <source>
        <dbReference type="Proteomes" id="UP000292082"/>
    </source>
</evidence>
<keyword evidence="2" id="KW-1185">Reference proteome</keyword>
<proteinExistence type="predicted"/>
<sequence>MKALHVLRTLFPPHFDAWYRSTTILDDHEKTQTIPWINLAQRFGAYPFLPAMFINCCALSEEELASGFRTADGATHYLPPEDLVRHRNLSRELCSSVPPALYRALEKFTSLCTEHPDTCSAGVAAAAQDIKATFFRAPGVPNDPFPRWGRYSKKMARHGVCAECEGLLENRWKEELGAIWSTLPQIMNLQLSGQQVLTGSVDSQLPDGVVS</sequence>
<name>A0A4Q9PNH6_9APHY</name>
<accession>A0A4Q9PNH6</accession>
<organism evidence="1 2">
    <name type="scientific">Dichomitus squalens</name>
    <dbReference type="NCBI Taxonomy" id="114155"/>
    <lineage>
        <taxon>Eukaryota</taxon>
        <taxon>Fungi</taxon>
        <taxon>Dikarya</taxon>
        <taxon>Basidiomycota</taxon>
        <taxon>Agaricomycotina</taxon>
        <taxon>Agaricomycetes</taxon>
        <taxon>Polyporales</taxon>
        <taxon>Polyporaceae</taxon>
        <taxon>Dichomitus</taxon>
    </lineage>
</organism>